<comment type="caution">
    <text evidence="1">The sequence shown here is derived from an EMBL/GenBank/DDBJ whole genome shotgun (WGS) entry which is preliminary data.</text>
</comment>
<sequence>MIDKQTAPEEGAIPKVIARLFDDGTPLSFEATDTTSVWQGYGYRNSDKHASTTTVQLLIPLNASEGQIFEKNGIKFEVAKPHNSNLNTQFPNSVFVKRISSSN</sequence>
<evidence type="ECO:0000313" key="2">
    <source>
        <dbReference type="Proteomes" id="UP000033995"/>
    </source>
</evidence>
<reference evidence="1 2" key="1">
    <citation type="journal article" date="2015" name="Nature">
        <title>rRNA introns, odd ribosomes, and small enigmatic genomes across a large radiation of phyla.</title>
        <authorList>
            <person name="Brown C.T."/>
            <person name="Hug L.A."/>
            <person name="Thomas B.C."/>
            <person name="Sharon I."/>
            <person name="Castelle C.J."/>
            <person name="Singh A."/>
            <person name="Wilkins M.J."/>
            <person name="Williams K.H."/>
            <person name="Banfield J.F."/>
        </authorList>
    </citation>
    <scope>NUCLEOTIDE SEQUENCE [LARGE SCALE GENOMIC DNA]</scope>
</reference>
<protein>
    <submittedName>
        <fullName evidence="1">Uncharacterized protein</fullName>
    </submittedName>
</protein>
<dbReference type="AlphaFoldDB" id="A0A0F9ZU96"/>
<evidence type="ECO:0000313" key="1">
    <source>
        <dbReference type="EMBL" id="KKP47928.1"/>
    </source>
</evidence>
<name>A0A0F9ZU96_9BACT</name>
<dbReference type="EMBL" id="LBOZ01000002">
    <property type="protein sequence ID" value="KKP47928.1"/>
    <property type="molecule type" value="Genomic_DNA"/>
</dbReference>
<accession>A0A0F9ZU96</accession>
<proteinExistence type="predicted"/>
<organism evidence="1 2">
    <name type="scientific">Candidatus Woesebacteria bacterium GW2011_GWA2_33_28</name>
    <dbReference type="NCBI Taxonomy" id="1618561"/>
    <lineage>
        <taxon>Bacteria</taxon>
        <taxon>Candidatus Woeseibacteriota</taxon>
    </lineage>
</organism>
<gene>
    <name evidence="1" type="ORF">UR38_C0002G0031</name>
</gene>
<dbReference type="Proteomes" id="UP000033995">
    <property type="component" value="Unassembled WGS sequence"/>
</dbReference>